<keyword evidence="3" id="KW-1185">Reference proteome</keyword>
<dbReference type="Proteomes" id="UP000501891">
    <property type="component" value="Chromosome"/>
</dbReference>
<evidence type="ECO:0000256" key="1">
    <source>
        <dbReference type="SAM" id="MobiDB-lite"/>
    </source>
</evidence>
<evidence type="ECO:0000313" key="3">
    <source>
        <dbReference type="Proteomes" id="UP000501891"/>
    </source>
</evidence>
<organism evidence="2 3">
    <name type="scientific">Aerophototrophica crusticola</name>
    <dbReference type="NCBI Taxonomy" id="1709002"/>
    <lineage>
        <taxon>Bacteria</taxon>
        <taxon>Pseudomonadati</taxon>
        <taxon>Pseudomonadota</taxon>
        <taxon>Alphaproteobacteria</taxon>
        <taxon>Rhodospirillales</taxon>
        <taxon>Rhodospirillaceae</taxon>
        <taxon>Aerophototrophica</taxon>
    </lineage>
</organism>
<dbReference type="EMBL" id="CP051775">
    <property type="protein sequence ID" value="QJE71797.1"/>
    <property type="molecule type" value="Genomic_DNA"/>
</dbReference>
<protein>
    <recommendedName>
        <fullName evidence="4">PspA/IM30 family protein</fullName>
    </recommendedName>
</protein>
<feature type="compositionally biased region" description="Basic and acidic residues" evidence="1">
    <location>
        <begin position="153"/>
        <end position="174"/>
    </location>
</feature>
<gene>
    <name evidence="2" type="ORF">HHL28_00515</name>
</gene>
<evidence type="ECO:0000313" key="2">
    <source>
        <dbReference type="EMBL" id="QJE71797.1"/>
    </source>
</evidence>
<reference evidence="2" key="1">
    <citation type="submission" date="2020-04" db="EMBL/GenBank/DDBJ databases">
        <title>A desert anoxygenic phototrophic bacterium fixes CO2 using RubisCO under aerobic conditions.</title>
        <authorList>
            <person name="Tang K."/>
        </authorList>
    </citation>
    <scope>NUCLEOTIDE SEQUENCE [LARGE SCALE GENOMIC DNA]</scope>
    <source>
        <strain evidence="2">MIMtkB3</strain>
    </source>
</reference>
<feature type="region of interest" description="Disordered" evidence="1">
    <location>
        <begin position="149"/>
        <end position="178"/>
    </location>
</feature>
<proteinExistence type="predicted"/>
<evidence type="ECO:0008006" key="4">
    <source>
        <dbReference type="Google" id="ProtNLM"/>
    </source>
</evidence>
<sequence length="282" mass="30839">MMQFFRTLLGVKGERVGQQVVDALVELDPKSASVAQLRVMEADLDKAGQLLTRLRADFQRERKEAIEARQNYERRLAAAEHMSRQLDAQTDPAQKASLETSLSNLLTQLESLQEEVAVEEREADEAEALVAEAEAAYREKAKALTEAKSALSKAERDMQRAKIQEERERERANKAAEVAGLRQGTTSKLNVAVDAMTRRAEQAKINAEAARMKAQALTDMSNRTKDHMGDANIEAALKAVGSGGGTPAIGLQDRLARLTNKATDAAALPAPNPNLPWPNKQG</sequence>
<accession>A0A858R332</accession>
<dbReference type="AlphaFoldDB" id="A0A858R332"/>
<feature type="region of interest" description="Disordered" evidence="1">
    <location>
        <begin position="262"/>
        <end position="282"/>
    </location>
</feature>
<name>A0A858R332_9PROT</name>
<dbReference type="KEGG" id="acru:HHL28_00515"/>